<protein>
    <submittedName>
        <fullName evidence="2">(diamondback moth) hypothetical protein</fullName>
    </submittedName>
</protein>
<name>A0A8S4GFJ3_PLUXY</name>
<evidence type="ECO:0000313" key="2">
    <source>
        <dbReference type="EMBL" id="CAG9138534.1"/>
    </source>
</evidence>
<proteinExistence type="predicted"/>
<comment type="caution">
    <text evidence="2">The sequence shown here is derived from an EMBL/GenBank/DDBJ whole genome shotgun (WGS) entry which is preliminary data.</text>
</comment>
<dbReference type="EMBL" id="CAJHNJ030000691">
    <property type="protein sequence ID" value="CAG9138534.1"/>
    <property type="molecule type" value="Genomic_DNA"/>
</dbReference>
<keyword evidence="3" id="KW-1185">Reference proteome</keyword>
<evidence type="ECO:0000256" key="1">
    <source>
        <dbReference type="SAM" id="MobiDB-lite"/>
    </source>
</evidence>
<organism evidence="2 3">
    <name type="scientific">Plutella xylostella</name>
    <name type="common">Diamondback moth</name>
    <name type="synonym">Plutella maculipennis</name>
    <dbReference type="NCBI Taxonomy" id="51655"/>
    <lineage>
        <taxon>Eukaryota</taxon>
        <taxon>Metazoa</taxon>
        <taxon>Ecdysozoa</taxon>
        <taxon>Arthropoda</taxon>
        <taxon>Hexapoda</taxon>
        <taxon>Insecta</taxon>
        <taxon>Pterygota</taxon>
        <taxon>Neoptera</taxon>
        <taxon>Endopterygota</taxon>
        <taxon>Lepidoptera</taxon>
        <taxon>Glossata</taxon>
        <taxon>Ditrysia</taxon>
        <taxon>Yponomeutoidea</taxon>
        <taxon>Plutellidae</taxon>
        <taxon>Plutella</taxon>
    </lineage>
</organism>
<reference evidence="2" key="1">
    <citation type="submission" date="2020-11" db="EMBL/GenBank/DDBJ databases">
        <authorList>
            <person name="Whiteford S."/>
        </authorList>
    </citation>
    <scope>NUCLEOTIDE SEQUENCE</scope>
</reference>
<sequence length="74" mass="7821">MTLHFPKPVVTPCRMVTLMPPGSVSASRSTLKGSRGSMPRSGTPRTKPGMAAWSARFRHAGVATGHGWMKSAGN</sequence>
<accession>A0A8S4GFJ3</accession>
<dbReference type="AlphaFoldDB" id="A0A8S4GFJ3"/>
<evidence type="ECO:0000313" key="3">
    <source>
        <dbReference type="Proteomes" id="UP000653454"/>
    </source>
</evidence>
<dbReference type="Proteomes" id="UP000653454">
    <property type="component" value="Unassembled WGS sequence"/>
</dbReference>
<feature type="region of interest" description="Disordered" evidence="1">
    <location>
        <begin position="20"/>
        <end position="49"/>
    </location>
</feature>
<gene>
    <name evidence="2" type="ORF">PLXY2_LOCUS16788</name>
</gene>